<dbReference type="InterPro" id="IPR027417">
    <property type="entry name" value="P-loop_NTPase"/>
</dbReference>
<feature type="coiled-coil region" evidence="1">
    <location>
        <begin position="220"/>
        <end position="294"/>
    </location>
</feature>
<dbReference type="PANTHER" id="PTHR43681:SF1">
    <property type="entry name" value="SARCALUMENIN"/>
    <property type="match status" value="1"/>
</dbReference>
<dbReference type="Pfam" id="PF00350">
    <property type="entry name" value="Dynamin_N"/>
    <property type="match status" value="1"/>
</dbReference>
<proteinExistence type="predicted"/>
<accession>A0A449I0C4</accession>
<dbReference type="RefSeq" id="WP_131751393.1">
    <property type="nucleotide sequence ID" value="NZ_CAACYH010000002.1"/>
</dbReference>
<dbReference type="InterPro" id="IPR051943">
    <property type="entry name" value="TRAFAC_Dynamin-like_GTPase"/>
</dbReference>
<dbReference type="OrthoDB" id="1080466at2"/>
<evidence type="ECO:0000313" key="3">
    <source>
        <dbReference type="EMBL" id="VFB12797.1"/>
    </source>
</evidence>
<feature type="coiled-coil region" evidence="1">
    <location>
        <begin position="552"/>
        <end position="579"/>
    </location>
</feature>
<dbReference type="EMBL" id="CAACYH010000002">
    <property type="protein sequence ID" value="VFB12797.1"/>
    <property type="molecule type" value="Genomic_DNA"/>
</dbReference>
<evidence type="ECO:0000256" key="1">
    <source>
        <dbReference type="SAM" id="Coils"/>
    </source>
</evidence>
<organism evidence="3 4">
    <name type="scientific">Prevotella heparinolytica</name>
    <dbReference type="NCBI Taxonomy" id="28113"/>
    <lineage>
        <taxon>Bacteria</taxon>
        <taxon>Pseudomonadati</taxon>
        <taxon>Bacteroidota</taxon>
        <taxon>Bacteroidia</taxon>
        <taxon>Bacteroidales</taxon>
        <taxon>Bacteroidaceae</taxon>
        <taxon>Bacteroides</taxon>
    </lineage>
</organism>
<evidence type="ECO:0000259" key="2">
    <source>
        <dbReference type="Pfam" id="PF00350"/>
    </source>
</evidence>
<dbReference type="AlphaFoldDB" id="A0A449I0C4"/>
<dbReference type="Proteomes" id="UP000396835">
    <property type="component" value="Unassembled WGS sequence"/>
</dbReference>
<dbReference type="PANTHER" id="PTHR43681">
    <property type="entry name" value="TRANSMEMBRANE GTPASE FZO"/>
    <property type="match status" value="1"/>
</dbReference>
<evidence type="ECO:0000313" key="4">
    <source>
        <dbReference type="Proteomes" id="UP000396835"/>
    </source>
</evidence>
<dbReference type="SUPFAM" id="SSF52540">
    <property type="entry name" value="P-loop containing nucleoside triphosphate hydrolases"/>
    <property type="match status" value="1"/>
</dbReference>
<reference evidence="3 4" key="1">
    <citation type="submission" date="2019-02" db="EMBL/GenBank/DDBJ databases">
        <authorList>
            <consortium name="Pathogen Informatics"/>
        </authorList>
    </citation>
    <scope>NUCLEOTIDE SEQUENCE [LARGE SCALE GENOMIC DNA]</scope>
    <source>
        <strain evidence="3 4">3012STDY7078512</strain>
    </source>
</reference>
<protein>
    <submittedName>
        <fullName evidence="3">GTPase Era</fullName>
    </submittedName>
</protein>
<dbReference type="InterPro" id="IPR045063">
    <property type="entry name" value="Dynamin_N"/>
</dbReference>
<feature type="domain" description="Dynamin N-terminal" evidence="2">
    <location>
        <begin position="41"/>
        <end position="188"/>
    </location>
</feature>
<keyword evidence="1" id="KW-0175">Coiled coil</keyword>
<name>A0A449I0C4_9BACE</name>
<dbReference type="Gene3D" id="3.40.50.300">
    <property type="entry name" value="P-loop containing nucleotide triphosphate hydrolases"/>
    <property type="match status" value="1"/>
</dbReference>
<sequence length="597" mass="66798">MKYFETLSSIALYLQLTDIEAELNAIKYRAQQENANIVLPLIGEFSSGKTTLINALTDCKKLETATKPTTATIYEVHFGCDVCHATILNEESDHIEVSNIEDLKNETLADAKVVTVFDTSTKIPSTTILVDTPGLSSPDPKHRQTLVDFLPKADGILLVIDINQQITRSLTDFIETMKLSQKTIFLILTKSDTKSEQDIEAAKAYIRKESQIPFEQMAAVSAHSNKMEELYSLLDNIQKNKKEIIKQVDSLKLKNIAKYLINYIDELIKSSSSDDDLEKAIRECKYELEKINRNIVSLVESMSDDIKEQEKSISRKFEDDITLKLDNLVTGKSKNLDAEAVSIINNTATLLLNKYKTGIQTILSEKALSQRGTDNELKLNSLNNLNLSEMQISGLSYNLDLASMGHKYDKMIKNGLIAATTVATVALTAGATGVAVARSAASTVASKAIDIIDTASDVGSIISNRRTVDRIRKTVSLASKTADQYNIIDRNLTANTNMIDSFIGSITEKMLSKPQRKRAIRDYIENSLAPDFKEKLNNISDDLVSSIRFNLQEEASQMIEQKTKTLNQLKSEYKEKKDKFDERILQLRKYKSLLMTL</sequence>
<gene>
    <name evidence="3" type="ORF">NCTC7812_00307</name>
</gene>